<dbReference type="GO" id="GO:0003677">
    <property type="term" value="F:DNA binding"/>
    <property type="evidence" value="ECO:0007669"/>
    <property type="project" value="InterPro"/>
</dbReference>
<dbReference type="Proteomes" id="UP000698924">
    <property type="component" value="Unassembled WGS sequence"/>
</dbReference>
<protein>
    <submittedName>
        <fullName evidence="1">Helix-turn-helix domain-containing protein</fullName>
    </submittedName>
</protein>
<reference evidence="1 2" key="1">
    <citation type="journal article" date="2021" name="Sci. Rep.">
        <title>The distribution of antibiotic resistance genes in chicken gut microbiota commensals.</title>
        <authorList>
            <person name="Juricova H."/>
            <person name="Matiasovicova J."/>
            <person name="Kubasova T."/>
            <person name="Cejkova D."/>
            <person name="Rychlik I."/>
        </authorList>
    </citation>
    <scope>NUCLEOTIDE SEQUENCE [LARGE SCALE GENOMIC DNA]</scope>
    <source>
        <strain evidence="1 2">An421</strain>
    </source>
</reference>
<proteinExistence type="predicted"/>
<dbReference type="AlphaFoldDB" id="A0AA41D8B7"/>
<sequence>MIHIGKLIREKMIERKCTVVSMARQLSCGRANVYKIFEKYSIDTELLMKISVVLDYDFFSLYSEELNSKCKDVS</sequence>
<dbReference type="InterPro" id="IPR010982">
    <property type="entry name" value="Lambda_DNA-bd_dom_sf"/>
</dbReference>
<evidence type="ECO:0000313" key="1">
    <source>
        <dbReference type="EMBL" id="MBM6857146.1"/>
    </source>
</evidence>
<dbReference type="SUPFAM" id="SSF47413">
    <property type="entry name" value="lambda repressor-like DNA-binding domains"/>
    <property type="match status" value="1"/>
</dbReference>
<keyword evidence="2" id="KW-1185">Reference proteome</keyword>
<organism evidence="1 2">
    <name type="scientific">Caecibacteroides pullorum</name>
    <dbReference type="NCBI Taxonomy" id="2725562"/>
    <lineage>
        <taxon>Bacteria</taxon>
        <taxon>Pseudomonadati</taxon>
        <taxon>Bacteroidota</taxon>
        <taxon>Bacteroidia</taxon>
        <taxon>Bacteroidales</taxon>
        <taxon>Bacteroidaceae</taxon>
        <taxon>Caecibacteroides</taxon>
    </lineage>
</organism>
<dbReference type="EMBL" id="JACJMO010000005">
    <property type="protein sequence ID" value="MBM6857146.1"/>
    <property type="molecule type" value="Genomic_DNA"/>
</dbReference>
<accession>A0AA41D8B7</accession>
<name>A0AA41D8B7_9BACT</name>
<comment type="caution">
    <text evidence="1">The sequence shown here is derived from an EMBL/GenBank/DDBJ whole genome shotgun (WGS) entry which is preliminary data.</text>
</comment>
<gene>
    <name evidence="1" type="ORF">H6D15_05950</name>
</gene>
<evidence type="ECO:0000313" key="2">
    <source>
        <dbReference type="Proteomes" id="UP000698924"/>
    </source>
</evidence>